<keyword evidence="14 19" id="KW-0342">GTP-binding</keyword>
<evidence type="ECO:0000256" key="19">
    <source>
        <dbReference type="HAMAP-Rule" id="MF_01283"/>
    </source>
</evidence>
<feature type="binding site" evidence="19">
    <location>
        <position position="271"/>
    </location>
    <ligand>
        <name>Zn(2+)</name>
        <dbReference type="ChEBI" id="CHEBI:29105"/>
        <note>catalytic</note>
    </ligand>
</feature>
<feature type="binding site" evidence="19">
    <location>
        <position position="318"/>
    </location>
    <ligand>
        <name>GTP</name>
        <dbReference type="ChEBI" id="CHEBI:37565"/>
    </ligand>
</feature>
<keyword evidence="9 19" id="KW-0479">Metal-binding</keyword>
<feature type="binding site" evidence="19">
    <location>
        <position position="165"/>
    </location>
    <ligand>
        <name>D-ribulose 5-phosphate</name>
        <dbReference type="ChEBI" id="CHEBI:58121"/>
    </ligand>
</feature>
<evidence type="ECO:0000256" key="9">
    <source>
        <dbReference type="ARBA" id="ARBA00022723"/>
    </source>
</evidence>
<dbReference type="EMBL" id="SAXY01000030">
    <property type="protein sequence ID" value="TXJ43260.1"/>
    <property type="molecule type" value="Genomic_DNA"/>
</dbReference>
<feature type="active site" description="Nucleophile; for GTP cyclohydrolase activity" evidence="19">
    <location>
        <position position="332"/>
    </location>
</feature>
<evidence type="ECO:0000256" key="13">
    <source>
        <dbReference type="ARBA" id="ARBA00022842"/>
    </source>
</evidence>
<evidence type="ECO:0000313" key="22">
    <source>
        <dbReference type="Proteomes" id="UP000323176"/>
    </source>
</evidence>
<keyword evidence="11 19" id="KW-0378">Hydrolase</keyword>
<sequence>MENIYSTIDEALEDLRNGKIIIVSDDEDRENEGDLICAAEFATTENINFMATYAKGLICMPMSKEITNKLNLNQMVTKNTDNHETAFTVSIDHIDTTTGISAVERSITALKVVDENSKPEDFRRPGHMFPLLAKEGGVLVRMGHTEATVDLMRLAGLKECGLCCEIMKDNGDMMRRDDLIEFSKKHNLKMITVSALIDYRKKNEDLMELYAKAKMPTKYGEFEILTFVNKITKQHHVVLTMGDISDGEDVLCRVHSECLTGDALGSRRCDCGEQYAYAMRAIAEEGRGVMVYMRQEGRGIGLVNKLKAYELQDKGLDTVDANRALGFRDDMREYYEAYQMLKKLGIKSIRIMTNNPEKIKHLENYGLEIEERIPIQIEATEYDLFYLQTKKERMGHILD</sequence>
<keyword evidence="12 19" id="KW-0862">Zinc</keyword>
<gene>
    <name evidence="19" type="primary">ribBA</name>
    <name evidence="21" type="ORF">EPJ72_04980</name>
</gene>
<keyword evidence="10 19" id="KW-0547">Nucleotide-binding</keyword>
<comment type="pathway">
    <text evidence="4 19">Cofactor biosynthesis; riboflavin biosynthesis; 5-amino-6-(D-ribitylamino)uracil from GTP: step 1/4.</text>
</comment>
<reference evidence="21 22" key="1">
    <citation type="journal article" date="1992" name="Lakartidningen">
        <title>[Penicillin V and not amoxicillin is the first choice preparation in acute otitis].</title>
        <authorList>
            <person name="Kamme C."/>
            <person name="Lundgren K."/>
            <person name="Prellner K."/>
        </authorList>
    </citation>
    <scope>NUCLEOTIDE SEQUENCE [LARGE SCALE GENOMIC DNA]</scope>
    <source>
        <strain evidence="21 22">PC5538III-hc</strain>
    </source>
</reference>
<evidence type="ECO:0000256" key="16">
    <source>
        <dbReference type="ARBA" id="ARBA00023239"/>
    </source>
</evidence>
<evidence type="ECO:0000256" key="7">
    <source>
        <dbReference type="ARBA" id="ARBA00008976"/>
    </source>
</evidence>
<comment type="catalytic activity">
    <reaction evidence="1 19">
        <text>D-ribulose 5-phosphate = (2S)-2-hydroxy-3-oxobutyl phosphate + formate + H(+)</text>
        <dbReference type="Rhea" id="RHEA:18457"/>
        <dbReference type="ChEBI" id="CHEBI:15378"/>
        <dbReference type="ChEBI" id="CHEBI:15740"/>
        <dbReference type="ChEBI" id="CHEBI:58121"/>
        <dbReference type="ChEBI" id="CHEBI:58830"/>
        <dbReference type="EC" id="4.1.99.12"/>
    </reaction>
</comment>
<dbReference type="SUPFAM" id="SSF55821">
    <property type="entry name" value="YrdC/RibB"/>
    <property type="match status" value="1"/>
</dbReference>
<evidence type="ECO:0000256" key="1">
    <source>
        <dbReference type="ARBA" id="ARBA00000141"/>
    </source>
</evidence>
<dbReference type="HAMAP" id="MF_00179">
    <property type="entry name" value="RibA"/>
    <property type="match status" value="1"/>
</dbReference>
<keyword evidence="8 19" id="KW-0686">Riboflavin biosynthesis</keyword>
<comment type="catalytic activity">
    <reaction evidence="18 19">
        <text>GTP + 4 H2O = 2,5-diamino-6-hydroxy-4-(5-phosphoribosylamino)-pyrimidine + formate + 2 phosphate + 3 H(+)</text>
        <dbReference type="Rhea" id="RHEA:23704"/>
        <dbReference type="ChEBI" id="CHEBI:15377"/>
        <dbReference type="ChEBI" id="CHEBI:15378"/>
        <dbReference type="ChEBI" id="CHEBI:15740"/>
        <dbReference type="ChEBI" id="CHEBI:37565"/>
        <dbReference type="ChEBI" id="CHEBI:43474"/>
        <dbReference type="ChEBI" id="CHEBI:58614"/>
        <dbReference type="EC" id="3.5.4.25"/>
    </reaction>
</comment>
<feature type="binding site" evidence="19">
    <location>
        <position position="274"/>
    </location>
    <ligand>
        <name>GTP</name>
        <dbReference type="ChEBI" id="CHEBI:37565"/>
    </ligand>
</feature>
<evidence type="ECO:0000256" key="10">
    <source>
        <dbReference type="ARBA" id="ARBA00022741"/>
    </source>
</evidence>
<evidence type="ECO:0000256" key="15">
    <source>
        <dbReference type="ARBA" id="ARBA00023211"/>
    </source>
</evidence>
<evidence type="ECO:0000256" key="2">
    <source>
        <dbReference type="ARBA" id="ARBA00001936"/>
    </source>
</evidence>
<feature type="binding site" evidence="19">
    <location>
        <position position="358"/>
    </location>
    <ligand>
        <name>GTP</name>
        <dbReference type="ChEBI" id="CHEBI:37565"/>
    </ligand>
</feature>
<dbReference type="GO" id="GO:0005525">
    <property type="term" value="F:GTP binding"/>
    <property type="evidence" value="ECO:0007669"/>
    <property type="project" value="UniProtKB-KW"/>
</dbReference>
<dbReference type="PIRSF" id="PIRSF001259">
    <property type="entry name" value="RibA"/>
    <property type="match status" value="1"/>
</dbReference>
<evidence type="ECO:0000256" key="18">
    <source>
        <dbReference type="ARBA" id="ARBA00049295"/>
    </source>
</evidence>
<protein>
    <recommendedName>
        <fullName evidence="19">Riboflavin biosynthesis protein RibBA</fullName>
    </recommendedName>
    <domain>
        <recommendedName>
            <fullName evidence="19">3,4-dihydroxy-2-butanone 4-phosphate synthase</fullName>
            <shortName evidence="19">DHBP synthase</shortName>
            <ecNumber evidence="19">4.1.99.12</ecNumber>
        </recommendedName>
    </domain>
    <domain>
        <recommendedName>
            <fullName evidence="19">GTP cyclohydrolase-2</fullName>
            <ecNumber evidence="19">3.5.4.25</ecNumber>
        </recommendedName>
        <alternativeName>
            <fullName evidence="19">GTP cyclohydrolase II</fullName>
        </alternativeName>
    </domain>
</protein>
<dbReference type="GO" id="GO:0008686">
    <property type="term" value="F:3,4-dihydroxy-2-butanone-4-phosphate synthase activity"/>
    <property type="evidence" value="ECO:0007669"/>
    <property type="project" value="UniProtKB-UniRule"/>
</dbReference>
<feature type="binding site" evidence="19">
    <location>
        <begin position="296"/>
        <end position="298"/>
    </location>
    <ligand>
        <name>GTP</name>
        <dbReference type="ChEBI" id="CHEBI:37565"/>
    </ligand>
</feature>
<feature type="binding site" evidence="19">
    <location>
        <position position="30"/>
    </location>
    <ligand>
        <name>Mg(2+)</name>
        <dbReference type="ChEBI" id="CHEBI:18420"/>
        <label>1</label>
    </ligand>
</feature>
<dbReference type="InterPro" id="IPR016299">
    <property type="entry name" value="Riboflavin_synth_RibBA"/>
</dbReference>
<dbReference type="InterPro" id="IPR036144">
    <property type="entry name" value="RibA-like_sf"/>
</dbReference>
<dbReference type="CDD" id="cd00641">
    <property type="entry name" value="GTP_cyclohydro2"/>
    <property type="match status" value="1"/>
</dbReference>
<keyword evidence="17 19" id="KW-0511">Multifunctional enzyme</keyword>
<comment type="function">
    <text evidence="19">Catalyzes the conversion of GTP to 2,5-diamino-6-ribosylamino-4(3H)-pyrimidinone 5'-phosphate (DARP), formate and pyrophosphate.</text>
</comment>
<comment type="pathway">
    <text evidence="5 19">Cofactor biosynthesis; riboflavin biosynthesis; 2-hydroxy-3-oxobutyl phosphate from D-ribulose 5-phosphate: step 1/1.</text>
</comment>
<feature type="binding site" evidence="19">
    <location>
        <position position="30"/>
    </location>
    <ligand>
        <name>Mg(2+)</name>
        <dbReference type="ChEBI" id="CHEBI:18420"/>
        <label>2</label>
    </ligand>
</feature>
<comment type="caution">
    <text evidence="21">The sequence shown here is derived from an EMBL/GenBank/DDBJ whole genome shotgun (WGS) entry which is preliminary data.</text>
</comment>
<evidence type="ECO:0000256" key="11">
    <source>
        <dbReference type="ARBA" id="ARBA00022801"/>
    </source>
</evidence>
<feature type="active site" description="Proton acceptor; for GTP cyclohydrolase activity" evidence="19">
    <location>
        <position position="330"/>
    </location>
</feature>
<dbReference type="Pfam" id="PF00925">
    <property type="entry name" value="GTP_cyclohydro2"/>
    <property type="match status" value="1"/>
</dbReference>
<evidence type="ECO:0000256" key="14">
    <source>
        <dbReference type="ARBA" id="ARBA00023134"/>
    </source>
</evidence>
<dbReference type="PANTHER" id="PTHR21327">
    <property type="entry name" value="GTP CYCLOHYDROLASE II-RELATED"/>
    <property type="match status" value="1"/>
</dbReference>
<dbReference type="Pfam" id="PF00926">
    <property type="entry name" value="DHBP_synthase"/>
    <property type="match status" value="1"/>
</dbReference>
<dbReference type="OrthoDB" id="9793111at2"/>
<name>A0A5C8F3X1_BRAPL</name>
<evidence type="ECO:0000256" key="6">
    <source>
        <dbReference type="ARBA" id="ARBA00005520"/>
    </source>
</evidence>
<dbReference type="NCBIfam" id="NF001591">
    <property type="entry name" value="PRK00393.1"/>
    <property type="match status" value="1"/>
</dbReference>
<dbReference type="EC" id="3.5.4.25" evidence="19"/>
<feature type="binding site" evidence="19">
    <location>
        <position position="34"/>
    </location>
    <ligand>
        <name>D-ribulose 5-phosphate</name>
        <dbReference type="ChEBI" id="CHEBI:58121"/>
    </ligand>
</feature>
<evidence type="ECO:0000256" key="4">
    <source>
        <dbReference type="ARBA" id="ARBA00004853"/>
    </source>
</evidence>
<dbReference type="PANTHER" id="PTHR21327:SF18">
    <property type="entry name" value="3,4-DIHYDROXY-2-BUTANONE 4-PHOSPHATE SYNTHASE"/>
    <property type="match status" value="1"/>
</dbReference>
<dbReference type="UniPathway" id="UPA00275">
    <property type="reaction ID" value="UER00399"/>
</dbReference>
<comment type="similarity">
    <text evidence="6 19">In the N-terminal section; belongs to the DHBP synthase family.</text>
</comment>
<keyword evidence="13 19" id="KW-0460">Magnesium</keyword>
<feature type="domain" description="GTP cyclohydrolase II" evidence="20">
    <location>
        <begin position="211"/>
        <end position="374"/>
    </location>
</feature>
<keyword evidence="16 19" id="KW-0456">Lyase</keyword>
<dbReference type="GO" id="GO:0009231">
    <property type="term" value="P:riboflavin biosynthetic process"/>
    <property type="evidence" value="ECO:0007669"/>
    <property type="project" value="UniProtKB-UniRule"/>
</dbReference>
<feature type="binding site" evidence="19">
    <location>
        <position position="258"/>
    </location>
    <ligand>
        <name>Zn(2+)</name>
        <dbReference type="ChEBI" id="CHEBI:29105"/>
        <note>catalytic</note>
    </ligand>
</feature>
<dbReference type="InterPro" id="IPR000422">
    <property type="entry name" value="DHBP_synthase_RibB"/>
</dbReference>
<dbReference type="GO" id="GO:0003935">
    <property type="term" value="F:GTP cyclohydrolase II activity"/>
    <property type="evidence" value="ECO:0007669"/>
    <property type="project" value="UniProtKB-UniRule"/>
</dbReference>
<comment type="cofactor">
    <cofactor evidence="19">
        <name>Mg(2+)</name>
        <dbReference type="ChEBI" id="CHEBI:18420"/>
    </cofactor>
    <cofactor evidence="19">
        <name>Mn(2+)</name>
        <dbReference type="ChEBI" id="CHEBI:29035"/>
    </cofactor>
    <text evidence="19">Binds 2 divalent metal cations per subunit. Magnesium or manganese.</text>
</comment>
<feature type="binding site" evidence="19">
    <location>
        <begin position="141"/>
        <end position="145"/>
    </location>
    <ligand>
        <name>D-ribulose 5-phosphate</name>
        <dbReference type="ChEBI" id="CHEBI:58121"/>
    </ligand>
</feature>
<accession>A0A5C8F3X1</accession>
<dbReference type="GO" id="GO:0008270">
    <property type="term" value="F:zinc ion binding"/>
    <property type="evidence" value="ECO:0007669"/>
    <property type="project" value="UniProtKB-UniRule"/>
</dbReference>
<dbReference type="Gene3D" id="3.40.50.10990">
    <property type="entry name" value="GTP cyclohydrolase II"/>
    <property type="match status" value="1"/>
</dbReference>
<comment type="cofactor">
    <cofactor evidence="2">
        <name>Mn(2+)</name>
        <dbReference type="ChEBI" id="CHEBI:29035"/>
    </cofactor>
</comment>
<evidence type="ECO:0000256" key="5">
    <source>
        <dbReference type="ARBA" id="ARBA00004904"/>
    </source>
</evidence>
<dbReference type="GO" id="GO:0005829">
    <property type="term" value="C:cytosol"/>
    <property type="evidence" value="ECO:0007669"/>
    <property type="project" value="TreeGrafter"/>
</dbReference>
<dbReference type="FunFam" id="3.40.50.10990:FF:000002">
    <property type="entry name" value="GTP cyclohydrolase-2"/>
    <property type="match status" value="1"/>
</dbReference>
<dbReference type="AlphaFoldDB" id="A0A5C8F3X1"/>
<dbReference type="Gene3D" id="3.90.870.10">
    <property type="entry name" value="DHBP synthase"/>
    <property type="match status" value="1"/>
</dbReference>
<evidence type="ECO:0000259" key="20">
    <source>
        <dbReference type="Pfam" id="PF00925"/>
    </source>
</evidence>
<dbReference type="EC" id="4.1.99.12" evidence="19"/>
<comment type="cofactor">
    <cofactor evidence="19">
        <name>Zn(2+)</name>
        <dbReference type="ChEBI" id="CHEBI:29105"/>
    </cofactor>
    <text evidence="19">Binds 1 zinc ion per subunit.</text>
</comment>
<feature type="region of interest" description="DHBP synthase" evidence="19">
    <location>
        <begin position="1"/>
        <end position="202"/>
    </location>
</feature>
<feature type="site" description="Essential for DHBP synthase activity" evidence="19">
    <location>
        <position position="127"/>
    </location>
</feature>
<feature type="binding site" evidence="19">
    <location>
        <begin position="253"/>
        <end position="257"/>
    </location>
    <ligand>
        <name>GTP</name>
        <dbReference type="ChEBI" id="CHEBI:37565"/>
    </ligand>
</feature>
<organism evidence="21 22">
    <name type="scientific">Brachyspira pilosicoli</name>
    <name type="common">Serpulina pilosicoli</name>
    <dbReference type="NCBI Taxonomy" id="52584"/>
    <lineage>
        <taxon>Bacteria</taxon>
        <taxon>Pseudomonadati</taxon>
        <taxon>Spirochaetota</taxon>
        <taxon>Spirochaetia</taxon>
        <taxon>Brachyspirales</taxon>
        <taxon>Brachyspiraceae</taxon>
        <taxon>Brachyspira</taxon>
    </lineage>
</organism>
<dbReference type="InterPro" id="IPR000926">
    <property type="entry name" value="RibA"/>
</dbReference>
<dbReference type="Proteomes" id="UP000323176">
    <property type="component" value="Unassembled WGS sequence"/>
</dbReference>
<evidence type="ECO:0000313" key="21">
    <source>
        <dbReference type="EMBL" id="TXJ43260.1"/>
    </source>
</evidence>
<feature type="binding site" evidence="19">
    <location>
        <position position="353"/>
    </location>
    <ligand>
        <name>GTP</name>
        <dbReference type="ChEBI" id="CHEBI:37565"/>
    </ligand>
</feature>
<dbReference type="GO" id="GO:0030145">
    <property type="term" value="F:manganese ion binding"/>
    <property type="evidence" value="ECO:0007669"/>
    <property type="project" value="UniProtKB-UniRule"/>
</dbReference>
<feature type="region of interest" description="GTP cyclohydrolase II" evidence="19">
    <location>
        <begin position="203"/>
        <end position="399"/>
    </location>
</feature>
<evidence type="ECO:0000256" key="3">
    <source>
        <dbReference type="ARBA" id="ARBA00002284"/>
    </source>
</evidence>
<proteinExistence type="inferred from homology"/>
<dbReference type="FunFam" id="3.90.870.10:FF:000001">
    <property type="entry name" value="Riboflavin biosynthesis protein RibBA"/>
    <property type="match status" value="1"/>
</dbReference>
<evidence type="ECO:0000256" key="8">
    <source>
        <dbReference type="ARBA" id="ARBA00022619"/>
    </source>
</evidence>
<dbReference type="InterPro" id="IPR017945">
    <property type="entry name" value="DHBP_synth_RibB-like_a/b_dom"/>
</dbReference>
<dbReference type="GO" id="GO:0000287">
    <property type="term" value="F:magnesium ion binding"/>
    <property type="evidence" value="ECO:0007669"/>
    <property type="project" value="UniProtKB-UniRule"/>
</dbReference>
<dbReference type="InterPro" id="IPR032677">
    <property type="entry name" value="GTP_cyclohydro_II"/>
</dbReference>
<dbReference type="NCBIfam" id="TIGR00506">
    <property type="entry name" value="ribB"/>
    <property type="match status" value="1"/>
</dbReference>
<keyword evidence="15 19" id="KW-0464">Manganese</keyword>
<dbReference type="NCBIfam" id="TIGR00505">
    <property type="entry name" value="ribA"/>
    <property type="match status" value="1"/>
</dbReference>
<feature type="binding site" evidence="19">
    <location>
        <position position="269"/>
    </location>
    <ligand>
        <name>Zn(2+)</name>
        <dbReference type="ChEBI" id="CHEBI:29105"/>
        <note>catalytic</note>
    </ligand>
</feature>
<evidence type="ECO:0000256" key="17">
    <source>
        <dbReference type="ARBA" id="ARBA00023268"/>
    </source>
</evidence>
<dbReference type="SUPFAM" id="SSF142695">
    <property type="entry name" value="RibA-like"/>
    <property type="match status" value="1"/>
</dbReference>
<dbReference type="HAMAP" id="MF_01283">
    <property type="entry name" value="RibBA"/>
    <property type="match status" value="1"/>
</dbReference>
<comment type="function">
    <text evidence="3 19">Catalyzes the conversion of D-ribulose 5-phosphate to formate and 3,4-dihydroxy-2-butanone 4-phosphate.</text>
</comment>
<dbReference type="NCBIfam" id="NF006803">
    <property type="entry name" value="PRK09311.1"/>
    <property type="match status" value="1"/>
</dbReference>
<feature type="site" description="Essential for DHBP synthase activity" evidence="19">
    <location>
        <position position="165"/>
    </location>
</feature>
<feature type="binding site" evidence="19">
    <location>
        <begin position="29"/>
        <end position="30"/>
    </location>
    <ligand>
        <name>D-ribulose 5-phosphate</name>
        <dbReference type="ChEBI" id="CHEBI:58121"/>
    </ligand>
</feature>
<comment type="similarity">
    <text evidence="7 19">In the C-terminal section; belongs to the GTP cyclohydrolase II family.</text>
</comment>
<feature type="binding site" evidence="19">
    <location>
        <position position="144"/>
    </location>
    <ligand>
        <name>Mg(2+)</name>
        <dbReference type="ChEBI" id="CHEBI:18420"/>
        <label>2</label>
    </ligand>
</feature>
<dbReference type="HAMAP" id="MF_00180">
    <property type="entry name" value="RibB"/>
    <property type="match status" value="1"/>
</dbReference>
<evidence type="ECO:0000256" key="12">
    <source>
        <dbReference type="ARBA" id="ARBA00022833"/>
    </source>
</evidence>